<dbReference type="PANTHER" id="PTHR19290:SF163">
    <property type="entry name" value="BASIC HELIX-LOOP-HELIX NEURAL TRANSCRIPTION FACTOR TAP"/>
    <property type="match status" value="1"/>
</dbReference>
<feature type="region of interest" description="Disordered" evidence="1">
    <location>
        <begin position="77"/>
        <end position="111"/>
    </location>
</feature>
<feature type="compositionally biased region" description="Polar residues" evidence="1">
    <location>
        <begin position="77"/>
        <end position="89"/>
    </location>
</feature>
<gene>
    <name evidence="3" type="ORF">CAUJ_LOCUS13041</name>
</gene>
<dbReference type="AlphaFoldDB" id="A0A8S1HQF9"/>
<feature type="domain" description="BHLH" evidence="2">
    <location>
        <begin position="121"/>
        <end position="173"/>
    </location>
</feature>
<accession>A0A8S1HQF9</accession>
<dbReference type="GO" id="GO:0000981">
    <property type="term" value="F:DNA-binding transcription factor activity, RNA polymerase II-specific"/>
    <property type="evidence" value="ECO:0007669"/>
    <property type="project" value="TreeGrafter"/>
</dbReference>
<keyword evidence="4" id="KW-1185">Reference proteome</keyword>
<dbReference type="InterPro" id="IPR011598">
    <property type="entry name" value="bHLH_dom"/>
</dbReference>
<dbReference type="OrthoDB" id="5969565at2759"/>
<dbReference type="PANTHER" id="PTHR19290">
    <property type="entry name" value="BASIC HELIX-LOOP-HELIX PROTEIN NEUROGENIN-RELATED"/>
    <property type="match status" value="1"/>
</dbReference>
<comment type="caution">
    <text evidence="3">The sequence shown here is derived from an EMBL/GenBank/DDBJ whole genome shotgun (WGS) entry which is preliminary data.</text>
</comment>
<dbReference type="SUPFAM" id="SSF47459">
    <property type="entry name" value="HLH, helix-loop-helix DNA-binding domain"/>
    <property type="match status" value="1"/>
</dbReference>
<dbReference type="InterPro" id="IPR050359">
    <property type="entry name" value="bHLH_transcription_factors"/>
</dbReference>
<proteinExistence type="predicted"/>
<dbReference type="GO" id="GO:0061564">
    <property type="term" value="P:axon development"/>
    <property type="evidence" value="ECO:0007669"/>
    <property type="project" value="TreeGrafter"/>
</dbReference>
<dbReference type="GO" id="GO:0046983">
    <property type="term" value="F:protein dimerization activity"/>
    <property type="evidence" value="ECO:0007669"/>
    <property type="project" value="InterPro"/>
</dbReference>
<feature type="compositionally biased region" description="Basic residues" evidence="1">
    <location>
        <begin position="100"/>
        <end position="111"/>
    </location>
</feature>
<sequence>MQILRVSTCPTSTFLRKDASKQPSHLHQGSRPTFREAPPTFSTESNRHLAPQNLDCPSCREDVRMIAEFSDAMSCHASPSFSMSSQSVGRSLSERPKEKREKRKYRCRKRSPATIERAKTVRRDKANARERRRMNSLNDALELLRSMIPSLPDEPKMTKIETLRKAQEYISQLSMLASSSPSSSSSEEATPYFSSLPCSEASSVDPTPYTSPSFPPPQHAYAQPAMMPCHDFYYHSYPSHDYGDKKIFGSN</sequence>
<feature type="compositionally biased region" description="Polar residues" evidence="1">
    <location>
        <begin position="21"/>
        <end position="31"/>
    </location>
</feature>
<dbReference type="PROSITE" id="PS50888">
    <property type="entry name" value="BHLH"/>
    <property type="match status" value="1"/>
</dbReference>
<dbReference type="Proteomes" id="UP000835052">
    <property type="component" value="Unassembled WGS sequence"/>
</dbReference>
<evidence type="ECO:0000313" key="3">
    <source>
        <dbReference type="EMBL" id="CAD6197132.1"/>
    </source>
</evidence>
<dbReference type="SMART" id="SM00353">
    <property type="entry name" value="HLH"/>
    <property type="match status" value="1"/>
</dbReference>
<feature type="region of interest" description="Disordered" evidence="1">
    <location>
        <begin position="15"/>
        <end position="54"/>
    </location>
</feature>
<feature type="compositionally biased region" description="Low complexity" evidence="1">
    <location>
        <begin position="178"/>
        <end position="195"/>
    </location>
</feature>
<organism evidence="3 4">
    <name type="scientific">Caenorhabditis auriculariae</name>
    <dbReference type="NCBI Taxonomy" id="2777116"/>
    <lineage>
        <taxon>Eukaryota</taxon>
        <taxon>Metazoa</taxon>
        <taxon>Ecdysozoa</taxon>
        <taxon>Nematoda</taxon>
        <taxon>Chromadorea</taxon>
        <taxon>Rhabditida</taxon>
        <taxon>Rhabditina</taxon>
        <taxon>Rhabditomorpha</taxon>
        <taxon>Rhabditoidea</taxon>
        <taxon>Rhabditidae</taxon>
        <taxon>Peloderinae</taxon>
        <taxon>Caenorhabditis</taxon>
    </lineage>
</organism>
<dbReference type="GO" id="GO:0007423">
    <property type="term" value="P:sensory organ development"/>
    <property type="evidence" value="ECO:0007669"/>
    <property type="project" value="TreeGrafter"/>
</dbReference>
<dbReference type="GO" id="GO:0045944">
    <property type="term" value="P:positive regulation of transcription by RNA polymerase II"/>
    <property type="evidence" value="ECO:0007669"/>
    <property type="project" value="TreeGrafter"/>
</dbReference>
<dbReference type="EMBL" id="CAJGYM010000086">
    <property type="protein sequence ID" value="CAD6197132.1"/>
    <property type="molecule type" value="Genomic_DNA"/>
</dbReference>
<evidence type="ECO:0000313" key="4">
    <source>
        <dbReference type="Proteomes" id="UP000835052"/>
    </source>
</evidence>
<name>A0A8S1HQF9_9PELO</name>
<reference evidence="3" key="1">
    <citation type="submission" date="2020-10" db="EMBL/GenBank/DDBJ databases">
        <authorList>
            <person name="Kikuchi T."/>
        </authorList>
    </citation>
    <scope>NUCLEOTIDE SEQUENCE</scope>
    <source>
        <strain evidence="3">NKZ352</strain>
    </source>
</reference>
<dbReference type="InterPro" id="IPR036638">
    <property type="entry name" value="HLH_DNA-bd_sf"/>
</dbReference>
<dbReference type="GO" id="GO:0070888">
    <property type="term" value="F:E-box binding"/>
    <property type="evidence" value="ECO:0007669"/>
    <property type="project" value="TreeGrafter"/>
</dbReference>
<dbReference type="Pfam" id="PF00010">
    <property type="entry name" value="HLH"/>
    <property type="match status" value="1"/>
</dbReference>
<dbReference type="GO" id="GO:0005634">
    <property type="term" value="C:nucleus"/>
    <property type="evidence" value="ECO:0007669"/>
    <property type="project" value="TreeGrafter"/>
</dbReference>
<evidence type="ECO:0000256" key="1">
    <source>
        <dbReference type="SAM" id="MobiDB-lite"/>
    </source>
</evidence>
<feature type="region of interest" description="Disordered" evidence="1">
    <location>
        <begin position="178"/>
        <end position="221"/>
    </location>
</feature>
<protein>
    <recommendedName>
        <fullName evidence="2">BHLH domain-containing protein</fullName>
    </recommendedName>
</protein>
<evidence type="ECO:0000259" key="2">
    <source>
        <dbReference type="PROSITE" id="PS50888"/>
    </source>
</evidence>
<feature type="compositionally biased region" description="Polar residues" evidence="1">
    <location>
        <begin position="196"/>
        <end position="205"/>
    </location>
</feature>
<dbReference type="Gene3D" id="4.10.280.10">
    <property type="entry name" value="Helix-loop-helix DNA-binding domain"/>
    <property type="match status" value="1"/>
</dbReference>